<gene>
    <name evidence="3" type="ORF">F2Q65_16935</name>
</gene>
<dbReference type="PROSITE" id="PS50263">
    <property type="entry name" value="CN_HYDROLASE"/>
    <property type="match status" value="1"/>
</dbReference>
<dbReference type="InterPro" id="IPR036526">
    <property type="entry name" value="C-N_Hydrolase_sf"/>
</dbReference>
<dbReference type="GO" id="GO:0033388">
    <property type="term" value="P:putrescine biosynthetic process from arginine"/>
    <property type="evidence" value="ECO:0007669"/>
    <property type="project" value="TreeGrafter"/>
</dbReference>
<dbReference type="PANTHER" id="PTHR43674">
    <property type="entry name" value="NITRILASE C965.09-RELATED"/>
    <property type="match status" value="1"/>
</dbReference>
<keyword evidence="4" id="KW-1185">Reference proteome</keyword>
<evidence type="ECO:0000313" key="3">
    <source>
        <dbReference type="EMBL" id="KAA6182898.1"/>
    </source>
</evidence>
<evidence type="ECO:0000256" key="1">
    <source>
        <dbReference type="ARBA" id="ARBA00022801"/>
    </source>
</evidence>
<dbReference type="FunFam" id="3.60.110.10:FF:000010">
    <property type="entry name" value="Carbon-nitrogen hydrolase"/>
    <property type="match status" value="1"/>
</dbReference>
<dbReference type="InterPro" id="IPR003010">
    <property type="entry name" value="C-N_Hydrolase"/>
</dbReference>
<dbReference type="EMBL" id="VWXX01000039">
    <property type="protein sequence ID" value="KAA6182898.1"/>
    <property type="molecule type" value="Genomic_DNA"/>
</dbReference>
<dbReference type="OrthoDB" id="9803803at2"/>
<reference evidence="3 4" key="1">
    <citation type="submission" date="2019-09" db="EMBL/GenBank/DDBJ databases">
        <title>Whole-genome sequence of the purple sulfur bacterium Thiohalocapsa marina DSM 19078.</title>
        <authorList>
            <person name="Kyndt J.A."/>
            <person name="Meyer T.E."/>
        </authorList>
    </citation>
    <scope>NUCLEOTIDE SEQUENCE [LARGE SCALE GENOMIC DNA]</scope>
    <source>
        <strain evidence="3 4">DSM 19078</strain>
    </source>
</reference>
<dbReference type="Pfam" id="PF00795">
    <property type="entry name" value="CN_hydrolase"/>
    <property type="match status" value="1"/>
</dbReference>
<accession>A0A5M8FDE4</accession>
<name>A0A5M8FDE4_9GAMM</name>
<dbReference type="Gene3D" id="3.60.110.10">
    <property type="entry name" value="Carbon-nitrogen hydrolase"/>
    <property type="match status" value="1"/>
</dbReference>
<evidence type="ECO:0000313" key="4">
    <source>
        <dbReference type="Proteomes" id="UP000322981"/>
    </source>
</evidence>
<dbReference type="InterPro" id="IPR050345">
    <property type="entry name" value="Aliph_Amidase/BUP"/>
</dbReference>
<comment type="caution">
    <text evidence="3">The sequence shown here is derived from an EMBL/GenBank/DDBJ whole genome shotgun (WGS) entry which is preliminary data.</text>
</comment>
<proteinExistence type="predicted"/>
<dbReference type="GO" id="GO:0050126">
    <property type="term" value="F:N-carbamoylputrescine amidase activity"/>
    <property type="evidence" value="ECO:0007669"/>
    <property type="project" value="TreeGrafter"/>
</dbReference>
<dbReference type="RefSeq" id="WP_150094589.1">
    <property type="nucleotide sequence ID" value="NZ_JBFUOH010000128.1"/>
</dbReference>
<protein>
    <submittedName>
        <fullName evidence="3">Carbon-nitrogen hydrolase</fullName>
    </submittedName>
</protein>
<dbReference type="AlphaFoldDB" id="A0A5M8FDE4"/>
<dbReference type="CDD" id="cd07573">
    <property type="entry name" value="CPA"/>
    <property type="match status" value="1"/>
</dbReference>
<feature type="domain" description="CN hydrolase" evidence="2">
    <location>
        <begin position="5"/>
        <end position="283"/>
    </location>
</feature>
<evidence type="ECO:0000259" key="2">
    <source>
        <dbReference type="PROSITE" id="PS50263"/>
    </source>
</evidence>
<organism evidence="3 4">
    <name type="scientific">Thiohalocapsa marina</name>
    <dbReference type="NCBI Taxonomy" id="424902"/>
    <lineage>
        <taxon>Bacteria</taxon>
        <taxon>Pseudomonadati</taxon>
        <taxon>Pseudomonadota</taxon>
        <taxon>Gammaproteobacteria</taxon>
        <taxon>Chromatiales</taxon>
        <taxon>Chromatiaceae</taxon>
        <taxon>Thiohalocapsa</taxon>
    </lineage>
</organism>
<dbReference type="Proteomes" id="UP000322981">
    <property type="component" value="Unassembled WGS sequence"/>
</dbReference>
<sequence>MPQILKLALIQHALRADPDFDPGRNLDACIDACRRAAASGCRLVLLQELHNGPYFCQQETVERFDLAEPVPGPTTRRLGAVAAELGIVIVGSLFERRGPGLYHNTAVVLDADGRLCGTYRKMHIPDDPGFYEKFYFTPGDLGFEPVDTAVGRLGVLVCWDQWFPEAARLMALAGAELLLYPTAIGWDPQDAADEQQRQLDAWMTVQRGHAIANGLPLAACNRVGFEAAAAGASEGAAAAGAEAAAASDGILFWGNSFVCGPQGELLAHGPSDQEAMLLAEIDLGRSEQVRRIWPFLRDRRIDAYADLSRRWRDRQPPGPD</sequence>
<dbReference type="SUPFAM" id="SSF56317">
    <property type="entry name" value="Carbon-nitrogen hydrolase"/>
    <property type="match status" value="1"/>
</dbReference>
<keyword evidence="1 3" id="KW-0378">Hydrolase</keyword>
<dbReference type="PANTHER" id="PTHR43674:SF2">
    <property type="entry name" value="BETA-UREIDOPROPIONASE"/>
    <property type="match status" value="1"/>
</dbReference>